<evidence type="ECO:0000313" key="1">
    <source>
        <dbReference type="EMBL" id="ARQ98482.1"/>
    </source>
</evidence>
<protein>
    <submittedName>
        <fullName evidence="1">Uncharacterized protein</fullName>
    </submittedName>
</protein>
<name>A0A1X9SQF8_9BACT</name>
<dbReference type="Proteomes" id="UP000194309">
    <property type="component" value="Chromosome"/>
</dbReference>
<evidence type="ECO:0000313" key="2">
    <source>
        <dbReference type="Proteomes" id="UP000194309"/>
    </source>
</evidence>
<dbReference type="STRING" id="1660064.CIGN_0156"/>
<accession>A0A1X9SQF8</accession>
<dbReference type="KEGG" id="cdev:CIGN_0156"/>
<reference evidence="1 2" key="1">
    <citation type="journal article" date="2017" name="Genome Biol. Evol.">
        <title>Comparative Genomic Analysis Identifies a Campylobacter Clade Deficient in Selenium Metabolism.</title>
        <authorList>
            <person name="Miller W.G."/>
            <person name="Yee E."/>
            <person name="Lopes B.S."/>
            <person name="Chapman M.H."/>
            <person name="Huynh S."/>
            <person name="Bono J.L."/>
            <person name="Parker C.T."/>
            <person name="Strachan N.J.C."/>
            <person name="Forbes K.J."/>
        </authorList>
    </citation>
    <scope>NUCLEOTIDE SEQUENCE [LARGE SCALE GENOMIC DNA]</scope>
    <source>
        <strain evidence="1 2">NCTC 13003</strain>
    </source>
</reference>
<accession>A0A381D7X9</accession>
<dbReference type="AlphaFoldDB" id="A0A1X9SQF8"/>
<dbReference type="EMBL" id="CP018788">
    <property type="protein sequence ID" value="ARQ98482.1"/>
    <property type="molecule type" value="Genomic_DNA"/>
</dbReference>
<gene>
    <name evidence="1" type="ORF">CIGN_0156</name>
</gene>
<organism evidence="1 2">
    <name type="scientific">Campylobacter devanensis</name>
    <dbReference type="NCBI Taxonomy" id="3161138"/>
    <lineage>
        <taxon>Bacteria</taxon>
        <taxon>Pseudomonadati</taxon>
        <taxon>Campylobacterota</taxon>
        <taxon>Epsilonproteobacteria</taxon>
        <taxon>Campylobacterales</taxon>
        <taxon>Campylobacteraceae</taxon>
        <taxon>Campylobacter</taxon>
    </lineage>
</organism>
<dbReference type="OrthoDB" id="5361762at2"/>
<sequence>MTIDNELTTKLIKIATNQAKFDESGKFDEILQNLEGIKNNSSDINSAISNATKEANNDAKLFATFDFMQAMNQLLYGNVDDNERSKLLVKMEKIAQSV</sequence>
<proteinExistence type="predicted"/>
<keyword evidence="2" id="KW-1185">Reference proteome</keyword>